<keyword evidence="3" id="KW-1185">Reference proteome</keyword>
<proteinExistence type="predicted"/>
<feature type="region of interest" description="Disordered" evidence="1">
    <location>
        <begin position="1"/>
        <end position="53"/>
    </location>
</feature>
<dbReference type="AlphaFoldDB" id="A0A1Q9CUJ7"/>
<dbReference type="Gene3D" id="1.10.472.10">
    <property type="entry name" value="Cyclin-like"/>
    <property type="match status" value="1"/>
</dbReference>
<gene>
    <name evidence="2" type="ORF">AK812_SmicGene32283</name>
</gene>
<reference evidence="2 3" key="1">
    <citation type="submission" date="2016-02" db="EMBL/GenBank/DDBJ databases">
        <title>Genome analysis of coral dinoflagellate symbionts highlights evolutionary adaptations to a symbiotic lifestyle.</title>
        <authorList>
            <person name="Aranda M."/>
            <person name="Li Y."/>
            <person name="Liew Y.J."/>
            <person name="Baumgarten S."/>
            <person name="Simakov O."/>
            <person name="Wilson M."/>
            <person name="Piel J."/>
            <person name="Ashoor H."/>
            <person name="Bougouffa S."/>
            <person name="Bajic V.B."/>
            <person name="Ryu T."/>
            <person name="Ravasi T."/>
            <person name="Bayer T."/>
            <person name="Micklem G."/>
            <person name="Kim H."/>
            <person name="Bhak J."/>
            <person name="Lajeunesse T.C."/>
            <person name="Voolstra C.R."/>
        </authorList>
    </citation>
    <scope>NUCLEOTIDE SEQUENCE [LARGE SCALE GENOMIC DNA]</scope>
    <source>
        <strain evidence="2 3">CCMP2467</strain>
    </source>
</reference>
<evidence type="ECO:0000313" key="2">
    <source>
        <dbReference type="EMBL" id="OLP86596.1"/>
    </source>
</evidence>
<feature type="compositionally biased region" description="Low complexity" evidence="1">
    <location>
        <begin position="7"/>
        <end position="44"/>
    </location>
</feature>
<feature type="compositionally biased region" description="Basic and acidic residues" evidence="1">
    <location>
        <begin position="308"/>
        <end position="386"/>
    </location>
</feature>
<feature type="region of interest" description="Disordered" evidence="1">
    <location>
        <begin position="297"/>
        <end position="386"/>
    </location>
</feature>
<organism evidence="2 3">
    <name type="scientific">Symbiodinium microadriaticum</name>
    <name type="common">Dinoflagellate</name>
    <name type="synonym">Zooxanthella microadriatica</name>
    <dbReference type="NCBI Taxonomy" id="2951"/>
    <lineage>
        <taxon>Eukaryota</taxon>
        <taxon>Sar</taxon>
        <taxon>Alveolata</taxon>
        <taxon>Dinophyceae</taxon>
        <taxon>Suessiales</taxon>
        <taxon>Symbiodiniaceae</taxon>
        <taxon>Symbiodinium</taxon>
    </lineage>
</organism>
<evidence type="ECO:0000313" key="3">
    <source>
        <dbReference type="Proteomes" id="UP000186817"/>
    </source>
</evidence>
<comment type="caution">
    <text evidence="2">The sequence shown here is derived from an EMBL/GenBank/DDBJ whole genome shotgun (WGS) entry which is preliminary data.</text>
</comment>
<dbReference type="Proteomes" id="UP000186817">
    <property type="component" value="Unassembled WGS sequence"/>
</dbReference>
<name>A0A1Q9CUJ7_SYMMI</name>
<evidence type="ECO:0000256" key="1">
    <source>
        <dbReference type="SAM" id="MobiDB-lite"/>
    </source>
</evidence>
<dbReference type="EMBL" id="LSRX01000908">
    <property type="protein sequence ID" value="OLP86596.1"/>
    <property type="molecule type" value="Genomic_DNA"/>
</dbReference>
<sequence>MVDTRESTGVSAAPPASAATPSSAVPATTPELRTPTAPATAEPAVKVEETQASQDVDLEQLKKQHKNACERAKKLATKMGGADDKKSADFDSDILLLTCFRCLHRYYDPSPKTHLGKREEWPVVALGAVWLSGKITNLPKRAKIMTKLHDGVANERNPDALIQDSTEKDHDQLVARMLGVESQMLYLLGFNFACEQWSPKPKLQKKVHRLVEYLFSLPAWQNAARTPQQKSRDAGRKLILANALRFYMQLAETKDIGDVNTHLLDAVMVMAYKFYIKGAEFSENSDVFDLVVRSQSDGDPASLVSEGSPRDSEATPRSDAKEAEEEQKAEAQKADGEAVAKSEKVKLRLTRETDVKDPKDAKRDRPEEDAATNREVKSRRTDRNKALIKEKMEMVMQMFRNKGEH</sequence>
<dbReference type="OrthoDB" id="435488at2759"/>
<protein>
    <submittedName>
        <fullName evidence="2">Uncharacterized protein</fullName>
    </submittedName>
</protein>
<accession>A0A1Q9CUJ7</accession>